<dbReference type="KEGG" id="eus:EUTSA_v100011930m"/>
<reference evidence="1 2" key="1">
    <citation type="journal article" date="2013" name="Front. Plant Sci.">
        <title>The Reference Genome of the Halophytic Plant Eutrema salsugineum.</title>
        <authorList>
            <person name="Yang R."/>
            <person name="Jarvis D.E."/>
            <person name="Chen H."/>
            <person name="Beilstein M.A."/>
            <person name="Grimwood J."/>
            <person name="Jenkins J."/>
            <person name="Shu S."/>
            <person name="Prochnik S."/>
            <person name="Xin M."/>
            <person name="Ma C."/>
            <person name="Schmutz J."/>
            <person name="Wing R.A."/>
            <person name="Mitchell-Olds T."/>
            <person name="Schumaker K.S."/>
            <person name="Wang X."/>
        </authorList>
    </citation>
    <scope>NUCLEOTIDE SEQUENCE [LARGE SCALE GENOMIC DNA]</scope>
</reference>
<evidence type="ECO:0000313" key="2">
    <source>
        <dbReference type="Proteomes" id="UP000030689"/>
    </source>
</evidence>
<feature type="non-terminal residue" evidence="1">
    <location>
        <position position="1"/>
    </location>
</feature>
<proteinExistence type="predicted"/>
<dbReference type="EMBL" id="KI517465">
    <property type="protein sequence ID" value="ESQ39560.1"/>
    <property type="molecule type" value="Genomic_DNA"/>
</dbReference>
<feature type="non-terminal residue" evidence="1">
    <location>
        <position position="26"/>
    </location>
</feature>
<dbReference type="Proteomes" id="UP000030689">
    <property type="component" value="Unassembled WGS sequence"/>
</dbReference>
<name>V4KNV6_EUTSA</name>
<protein>
    <submittedName>
        <fullName evidence="1">Uncharacterized protein</fullName>
    </submittedName>
</protein>
<dbReference type="AlphaFoldDB" id="V4KNV6"/>
<gene>
    <name evidence="1" type="ORF">EUTSA_v100011930mg</name>
</gene>
<dbReference type="Gramene" id="ESQ39560">
    <property type="protein sequence ID" value="ESQ39560"/>
    <property type="gene ID" value="EUTSA_v100011930mg"/>
</dbReference>
<accession>V4KNV6</accession>
<keyword evidence="2" id="KW-1185">Reference proteome</keyword>
<sequence length="26" mass="3114">RMTQNFYQRNTLVSLKLASLYINNPK</sequence>
<organism evidence="1 2">
    <name type="scientific">Eutrema salsugineum</name>
    <name type="common">Saltwater cress</name>
    <name type="synonym">Sisymbrium salsugineum</name>
    <dbReference type="NCBI Taxonomy" id="72664"/>
    <lineage>
        <taxon>Eukaryota</taxon>
        <taxon>Viridiplantae</taxon>
        <taxon>Streptophyta</taxon>
        <taxon>Embryophyta</taxon>
        <taxon>Tracheophyta</taxon>
        <taxon>Spermatophyta</taxon>
        <taxon>Magnoliopsida</taxon>
        <taxon>eudicotyledons</taxon>
        <taxon>Gunneridae</taxon>
        <taxon>Pentapetalae</taxon>
        <taxon>rosids</taxon>
        <taxon>malvids</taxon>
        <taxon>Brassicales</taxon>
        <taxon>Brassicaceae</taxon>
        <taxon>Eutremeae</taxon>
        <taxon>Eutrema</taxon>
    </lineage>
</organism>
<evidence type="ECO:0000313" key="1">
    <source>
        <dbReference type="EMBL" id="ESQ39560.1"/>
    </source>
</evidence>